<dbReference type="Proteomes" id="UP001239994">
    <property type="component" value="Unassembled WGS sequence"/>
</dbReference>
<evidence type="ECO:0000313" key="3">
    <source>
        <dbReference type="Proteomes" id="UP001239994"/>
    </source>
</evidence>
<evidence type="ECO:0000313" key="2">
    <source>
        <dbReference type="EMBL" id="KAK1805062.1"/>
    </source>
</evidence>
<dbReference type="AlphaFoldDB" id="A0AAD8ZTD9"/>
<keyword evidence="3" id="KW-1185">Reference proteome</keyword>
<evidence type="ECO:0000256" key="1">
    <source>
        <dbReference type="SAM" id="Coils"/>
    </source>
</evidence>
<keyword evidence="1" id="KW-0175">Coiled coil</keyword>
<organism evidence="2 3">
    <name type="scientific">Electrophorus voltai</name>
    <dbReference type="NCBI Taxonomy" id="2609070"/>
    <lineage>
        <taxon>Eukaryota</taxon>
        <taxon>Metazoa</taxon>
        <taxon>Chordata</taxon>
        <taxon>Craniata</taxon>
        <taxon>Vertebrata</taxon>
        <taxon>Euteleostomi</taxon>
        <taxon>Actinopterygii</taxon>
        <taxon>Neopterygii</taxon>
        <taxon>Teleostei</taxon>
        <taxon>Ostariophysi</taxon>
        <taxon>Gymnotiformes</taxon>
        <taxon>Gymnotoidei</taxon>
        <taxon>Gymnotidae</taxon>
        <taxon>Electrophorus</taxon>
    </lineage>
</organism>
<comment type="caution">
    <text evidence="2">The sequence shown here is derived from an EMBL/GenBank/DDBJ whole genome shotgun (WGS) entry which is preliminary data.</text>
</comment>
<proteinExistence type="predicted"/>
<reference evidence="2" key="1">
    <citation type="submission" date="2023-03" db="EMBL/GenBank/DDBJ databases">
        <title>Electrophorus voltai genome.</title>
        <authorList>
            <person name="Bian C."/>
        </authorList>
    </citation>
    <scope>NUCLEOTIDE SEQUENCE</scope>
    <source>
        <strain evidence="2">CB-2022</strain>
        <tissue evidence="2">Muscle</tissue>
    </source>
</reference>
<gene>
    <name evidence="2" type="ORF">P4O66_019427</name>
</gene>
<accession>A0AAD8ZTD9</accession>
<protein>
    <submittedName>
        <fullName evidence="2">Uncharacterized protein</fullName>
    </submittedName>
</protein>
<name>A0AAD8ZTD9_9TELE</name>
<feature type="coiled-coil region" evidence="1">
    <location>
        <begin position="196"/>
        <end position="223"/>
    </location>
</feature>
<sequence>MLHVLLHYFSYCNRMTWILVSNYLLLLGMWYPGDCLGVESDMESRNWEWGSGLQELLHSFPADSPFVTESPGRPANCTQRFWLPPSSAVCWDDIAGPEEFEQTRLLVLQNRAALHAVSQASGLEEGGSSYDQQAREGMEGVRAEHLSIAQTVDSIQKVFFSLEEKRKQGGELYTYSSLKEQIRNTMDSINGKEQMAALLEQHLSNLEMTLDSMQHRLSKLLAH</sequence>
<dbReference type="EMBL" id="JAROKS010000003">
    <property type="protein sequence ID" value="KAK1805062.1"/>
    <property type="molecule type" value="Genomic_DNA"/>
</dbReference>